<evidence type="ECO:0000256" key="5">
    <source>
        <dbReference type="ARBA" id="ARBA00022989"/>
    </source>
</evidence>
<dbReference type="FunFam" id="1.20.1250.20:FF:000286">
    <property type="entry name" value="MFS efflux transporter"/>
    <property type="match status" value="1"/>
</dbReference>
<dbReference type="InterPro" id="IPR051788">
    <property type="entry name" value="MFS_Transporter"/>
</dbReference>
<feature type="transmembrane region" description="Helical" evidence="8">
    <location>
        <begin position="478"/>
        <end position="497"/>
    </location>
</feature>
<dbReference type="GO" id="GO:0022857">
    <property type="term" value="F:transmembrane transporter activity"/>
    <property type="evidence" value="ECO:0007669"/>
    <property type="project" value="InterPro"/>
</dbReference>
<accession>A0A165RE63</accession>
<feature type="region of interest" description="Disordered" evidence="7">
    <location>
        <begin position="1"/>
        <end position="51"/>
    </location>
</feature>
<dbReference type="Proteomes" id="UP000076761">
    <property type="component" value="Unassembled WGS sequence"/>
</dbReference>
<proteinExistence type="inferred from homology"/>
<comment type="subcellular location">
    <subcellularLocation>
        <location evidence="1">Endomembrane system</location>
        <topology evidence="1">Multi-pass membrane protein</topology>
    </subcellularLocation>
</comment>
<dbReference type="PROSITE" id="PS50850">
    <property type="entry name" value="MFS"/>
    <property type="match status" value="1"/>
</dbReference>
<dbReference type="PANTHER" id="PTHR23514:SF3">
    <property type="entry name" value="BYPASS OF STOP CODON PROTEIN 6"/>
    <property type="match status" value="1"/>
</dbReference>
<feature type="transmembrane region" description="Helical" evidence="8">
    <location>
        <begin position="443"/>
        <end position="466"/>
    </location>
</feature>
<evidence type="ECO:0000259" key="9">
    <source>
        <dbReference type="PROSITE" id="PS50850"/>
    </source>
</evidence>
<keyword evidence="5 8" id="KW-1133">Transmembrane helix</keyword>
<feature type="transmembrane region" description="Helical" evidence="8">
    <location>
        <begin position="269"/>
        <end position="289"/>
    </location>
</feature>
<evidence type="ECO:0000256" key="1">
    <source>
        <dbReference type="ARBA" id="ARBA00004127"/>
    </source>
</evidence>
<name>A0A165RE63_9AGAM</name>
<feature type="transmembrane region" description="Helical" evidence="8">
    <location>
        <begin position="390"/>
        <end position="409"/>
    </location>
</feature>
<dbReference type="GO" id="GO:0016020">
    <property type="term" value="C:membrane"/>
    <property type="evidence" value="ECO:0007669"/>
    <property type="project" value="TreeGrafter"/>
</dbReference>
<dbReference type="GO" id="GO:0012505">
    <property type="term" value="C:endomembrane system"/>
    <property type="evidence" value="ECO:0007669"/>
    <property type="project" value="UniProtKB-SubCell"/>
</dbReference>
<keyword evidence="4 8" id="KW-0812">Transmembrane</keyword>
<dbReference type="OrthoDB" id="413079at2759"/>
<keyword evidence="6 8" id="KW-0472">Membrane</keyword>
<dbReference type="PANTHER" id="PTHR23514">
    <property type="entry name" value="BYPASS OF STOP CODON PROTEIN 6"/>
    <property type="match status" value="1"/>
</dbReference>
<sequence length="505" mass="54496">MTAVDQTTLRSTRPPSTASLSTFLVSPPSAEDPLVSAPAQPPLQATFPTKLTHPLPRRSEVSRIEAIEETPAKNADLSTDIPMYELTTVPSVVTPSVRSGAADVEYSRKYVRNGWIQFVALCWCFFLQGWNDGTTGPLIPAIQKHYHVGFAVVSMIFVTNCVGYLSGAFANVYLNDKLGFGKVLVLGSVCQIVTYAIQAPAPPFPVLVCAYAIAGFGISLQNAQANGFVGSLKDHVAAKLCFLHGSYGLGAFAAPLVATHFSQERHWSFHYLISDGIAITNTIVLASVFRFKTQDEVMAEAGHGPGEVGTASQSKYREILGQRALHFMAIFSLIYVGVEVTLGGWIVTYIIQKRHGGPSSGYISSGFFGGLTLGRITLIWLNRKVGERRVLFIYAALAIGLEITIWLVPNLYENAVAVSFIGLLLGPMYPILVAHATKILPRWLLTGCVGWIAGVGQAGSAVLPFITGILAAKYGIGSLQPFMVVMMTALICLWAAVPKDQRRVD</sequence>
<feature type="transmembrane region" description="Helical" evidence="8">
    <location>
        <begin position="150"/>
        <end position="173"/>
    </location>
</feature>
<dbReference type="STRING" id="1314782.A0A165RE63"/>
<organism evidence="10 11">
    <name type="scientific">Neolentinus lepideus HHB14362 ss-1</name>
    <dbReference type="NCBI Taxonomy" id="1314782"/>
    <lineage>
        <taxon>Eukaryota</taxon>
        <taxon>Fungi</taxon>
        <taxon>Dikarya</taxon>
        <taxon>Basidiomycota</taxon>
        <taxon>Agaricomycotina</taxon>
        <taxon>Agaricomycetes</taxon>
        <taxon>Gloeophyllales</taxon>
        <taxon>Gloeophyllaceae</taxon>
        <taxon>Neolentinus</taxon>
    </lineage>
</organism>
<dbReference type="InterPro" id="IPR036259">
    <property type="entry name" value="MFS_trans_sf"/>
</dbReference>
<comment type="similarity">
    <text evidence="2">Belongs to the major facilitator superfamily.</text>
</comment>
<evidence type="ECO:0000256" key="8">
    <source>
        <dbReference type="SAM" id="Phobius"/>
    </source>
</evidence>
<evidence type="ECO:0000313" key="11">
    <source>
        <dbReference type="Proteomes" id="UP000076761"/>
    </source>
</evidence>
<dbReference type="SUPFAM" id="SSF103473">
    <property type="entry name" value="MFS general substrate transporter"/>
    <property type="match status" value="1"/>
</dbReference>
<keyword evidence="11" id="KW-1185">Reference proteome</keyword>
<feature type="domain" description="Major facilitator superfamily (MFS) profile" evidence="9">
    <location>
        <begin position="117"/>
        <end position="501"/>
    </location>
</feature>
<feature type="transmembrane region" description="Helical" evidence="8">
    <location>
        <begin position="236"/>
        <end position="257"/>
    </location>
</feature>
<dbReference type="InterPro" id="IPR011701">
    <property type="entry name" value="MFS"/>
</dbReference>
<evidence type="ECO:0000256" key="3">
    <source>
        <dbReference type="ARBA" id="ARBA00022448"/>
    </source>
</evidence>
<feature type="transmembrane region" description="Helical" evidence="8">
    <location>
        <begin position="415"/>
        <end position="436"/>
    </location>
</feature>
<evidence type="ECO:0000256" key="4">
    <source>
        <dbReference type="ARBA" id="ARBA00022692"/>
    </source>
</evidence>
<protein>
    <submittedName>
        <fullName evidence="10">MFS general substrate transporter</fullName>
    </submittedName>
</protein>
<evidence type="ECO:0000313" key="10">
    <source>
        <dbReference type="EMBL" id="KZT23686.1"/>
    </source>
</evidence>
<feature type="transmembrane region" description="Helical" evidence="8">
    <location>
        <begin position="362"/>
        <end position="381"/>
    </location>
</feature>
<evidence type="ECO:0000256" key="2">
    <source>
        <dbReference type="ARBA" id="ARBA00008335"/>
    </source>
</evidence>
<gene>
    <name evidence="10" type="ORF">NEOLEDRAFT_1163641</name>
</gene>
<feature type="transmembrane region" description="Helical" evidence="8">
    <location>
        <begin position="204"/>
        <end position="224"/>
    </location>
</feature>
<reference evidence="10 11" key="1">
    <citation type="journal article" date="2016" name="Mol. Biol. Evol.">
        <title>Comparative Genomics of Early-Diverging Mushroom-Forming Fungi Provides Insights into the Origins of Lignocellulose Decay Capabilities.</title>
        <authorList>
            <person name="Nagy L.G."/>
            <person name="Riley R."/>
            <person name="Tritt A."/>
            <person name="Adam C."/>
            <person name="Daum C."/>
            <person name="Floudas D."/>
            <person name="Sun H."/>
            <person name="Yadav J.S."/>
            <person name="Pangilinan J."/>
            <person name="Larsson K.H."/>
            <person name="Matsuura K."/>
            <person name="Barry K."/>
            <person name="Labutti K."/>
            <person name="Kuo R."/>
            <person name="Ohm R.A."/>
            <person name="Bhattacharya S.S."/>
            <person name="Shirouzu T."/>
            <person name="Yoshinaga Y."/>
            <person name="Martin F.M."/>
            <person name="Grigoriev I.V."/>
            <person name="Hibbett D.S."/>
        </authorList>
    </citation>
    <scope>NUCLEOTIDE SEQUENCE [LARGE SCALE GENOMIC DNA]</scope>
    <source>
        <strain evidence="10 11">HHB14362 ss-1</strain>
    </source>
</reference>
<feature type="transmembrane region" description="Helical" evidence="8">
    <location>
        <begin position="180"/>
        <end position="198"/>
    </location>
</feature>
<feature type="transmembrane region" description="Helical" evidence="8">
    <location>
        <begin position="114"/>
        <end position="130"/>
    </location>
</feature>
<keyword evidence="3" id="KW-0813">Transport</keyword>
<evidence type="ECO:0000256" key="7">
    <source>
        <dbReference type="SAM" id="MobiDB-lite"/>
    </source>
</evidence>
<dbReference type="Gene3D" id="1.20.1250.20">
    <property type="entry name" value="MFS general substrate transporter like domains"/>
    <property type="match status" value="2"/>
</dbReference>
<dbReference type="AlphaFoldDB" id="A0A165RE63"/>
<dbReference type="Pfam" id="PF07690">
    <property type="entry name" value="MFS_1"/>
    <property type="match status" value="1"/>
</dbReference>
<feature type="compositionally biased region" description="Polar residues" evidence="7">
    <location>
        <begin position="1"/>
        <end position="24"/>
    </location>
</feature>
<dbReference type="InterPro" id="IPR020846">
    <property type="entry name" value="MFS_dom"/>
</dbReference>
<dbReference type="InParanoid" id="A0A165RE63"/>
<feature type="transmembrane region" description="Helical" evidence="8">
    <location>
        <begin position="324"/>
        <end position="350"/>
    </location>
</feature>
<dbReference type="EMBL" id="KV425583">
    <property type="protein sequence ID" value="KZT23686.1"/>
    <property type="molecule type" value="Genomic_DNA"/>
</dbReference>
<evidence type="ECO:0000256" key="6">
    <source>
        <dbReference type="ARBA" id="ARBA00023136"/>
    </source>
</evidence>